<reference evidence="2 3" key="1">
    <citation type="submission" date="2019-03" db="EMBL/GenBank/DDBJ databases">
        <title>First draft genome of Liparis tanakae, snailfish: a comprehensive survey of snailfish specific genes.</title>
        <authorList>
            <person name="Kim W."/>
            <person name="Song I."/>
            <person name="Jeong J.-H."/>
            <person name="Kim D."/>
            <person name="Kim S."/>
            <person name="Ryu S."/>
            <person name="Song J.Y."/>
            <person name="Lee S.K."/>
        </authorList>
    </citation>
    <scope>NUCLEOTIDE SEQUENCE [LARGE SCALE GENOMIC DNA]</scope>
    <source>
        <tissue evidence="2">Muscle</tissue>
    </source>
</reference>
<dbReference type="AlphaFoldDB" id="A0A4Z2E0Y7"/>
<dbReference type="EMBL" id="SRLO01024463">
    <property type="protein sequence ID" value="TNN22052.1"/>
    <property type="molecule type" value="Genomic_DNA"/>
</dbReference>
<proteinExistence type="predicted"/>
<feature type="region of interest" description="Disordered" evidence="1">
    <location>
        <begin position="1"/>
        <end position="28"/>
    </location>
</feature>
<feature type="region of interest" description="Disordered" evidence="1">
    <location>
        <begin position="41"/>
        <end position="67"/>
    </location>
</feature>
<keyword evidence="3" id="KW-1185">Reference proteome</keyword>
<feature type="compositionally biased region" description="Basic residues" evidence="1">
    <location>
        <begin position="54"/>
        <end position="63"/>
    </location>
</feature>
<sequence>MTIKSESRVKGRGRKSHESDGPLTSDLKVRLNFKGDSGRFMGVSPKAPGSVHWQRPHTQRPRPPHIWPSAATQAAVSVGQLQSSPT</sequence>
<protein>
    <submittedName>
        <fullName evidence="2">Uncharacterized protein</fullName>
    </submittedName>
</protein>
<dbReference type="Proteomes" id="UP000314294">
    <property type="component" value="Unassembled WGS sequence"/>
</dbReference>
<name>A0A4Z2E0Y7_9TELE</name>
<evidence type="ECO:0000256" key="1">
    <source>
        <dbReference type="SAM" id="MobiDB-lite"/>
    </source>
</evidence>
<accession>A0A4Z2E0Y7</accession>
<evidence type="ECO:0000313" key="2">
    <source>
        <dbReference type="EMBL" id="TNN22052.1"/>
    </source>
</evidence>
<gene>
    <name evidence="2" type="ORF">EYF80_067835</name>
</gene>
<comment type="caution">
    <text evidence="2">The sequence shown here is derived from an EMBL/GenBank/DDBJ whole genome shotgun (WGS) entry which is preliminary data.</text>
</comment>
<organism evidence="2 3">
    <name type="scientific">Liparis tanakae</name>
    <name type="common">Tanaka's snailfish</name>
    <dbReference type="NCBI Taxonomy" id="230148"/>
    <lineage>
        <taxon>Eukaryota</taxon>
        <taxon>Metazoa</taxon>
        <taxon>Chordata</taxon>
        <taxon>Craniata</taxon>
        <taxon>Vertebrata</taxon>
        <taxon>Euteleostomi</taxon>
        <taxon>Actinopterygii</taxon>
        <taxon>Neopterygii</taxon>
        <taxon>Teleostei</taxon>
        <taxon>Neoteleostei</taxon>
        <taxon>Acanthomorphata</taxon>
        <taxon>Eupercaria</taxon>
        <taxon>Perciformes</taxon>
        <taxon>Cottioidei</taxon>
        <taxon>Cottales</taxon>
        <taxon>Liparidae</taxon>
        <taxon>Liparis</taxon>
    </lineage>
</organism>
<evidence type="ECO:0000313" key="3">
    <source>
        <dbReference type="Proteomes" id="UP000314294"/>
    </source>
</evidence>